<accession>A0AAQ3Q7P4</accession>
<keyword evidence="1" id="KW-0175">Coiled coil</keyword>
<dbReference type="InterPro" id="IPR043424">
    <property type="entry name" value="BLT-like"/>
</dbReference>
<organism evidence="3 4">
    <name type="scientific">Canna indica</name>
    <name type="common">Indian-shot</name>
    <dbReference type="NCBI Taxonomy" id="4628"/>
    <lineage>
        <taxon>Eukaryota</taxon>
        <taxon>Viridiplantae</taxon>
        <taxon>Streptophyta</taxon>
        <taxon>Embryophyta</taxon>
        <taxon>Tracheophyta</taxon>
        <taxon>Spermatophyta</taxon>
        <taxon>Magnoliopsida</taxon>
        <taxon>Liliopsida</taxon>
        <taxon>Zingiberales</taxon>
        <taxon>Cannaceae</taxon>
        <taxon>Canna</taxon>
    </lineage>
</organism>
<feature type="compositionally biased region" description="Low complexity" evidence="2">
    <location>
        <begin position="1"/>
        <end position="10"/>
    </location>
</feature>
<gene>
    <name evidence="3" type="ORF">Cni_G10870</name>
</gene>
<dbReference type="AlphaFoldDB" id="A0AAQ3Q7P4"/>
<evidence type="ECO:0000313" key="3">
    <source>
        <dbReference type="EMBL" id="WOL02151.1"/>
    </source>
</evidence>
<feature type="region of interest" description="Disordered" evidence="2">
    <location>
        <begin position="513"/>
        <end position="557"/>
    </location>
</feature>
<feature type="region of interest" description="Disordered" evidence="2">
    <location>
        <begin position="1"/>
        <end position="68"/>
    </location>
</feature>
<keyword evidence="4" id="KW-1185">Reference proteome</keyword>
<feature type="coiled-coil region" evidence="1">
    <location>
        <begin position="217"/>
        <end position="281"/>
    </location>
</feature>
<dbReference type="PANTHER" id="PTHR31071:SF9">
    <property type="entry name" value="INTRACELLULAR PROTEIN TRANSPORT PROTEIN USO1-RELATED"/>
    <property type="match status" value="1"/>
</dbReference>
<reference evidence="3 4" key="1">
    <citation type="submission" date="2023-10" db="EMBL/GenBank/DDBJ databases">
        <title>Chromosome-scale genome assembly provides insights into flower coloration mechanisms of Canna indica.</title>
        <authorList>
            <person name="Li C."/>
        </authorList>
    </citation>
    <scope>NUCLEOTIDE SEQUENCE [LARGE SCALE GENOMIC DNA]</scope>
    <source>
        <tissue evidence="3">Flower</tissue>
    </source>
</reference>
<evidence type="ECO:0000313" key="4">
    <source>
        <dbReference type="Proteomes" id="UP001327560"/>
    </source>
</evidence>
<sequence>MEGDKAAAAAIDDGEGSGVGKEAPLGLKLRRAVSVSKRGGLCTPAPSWKLEEPGPSDPNKAEPQRRSVSARKLGAGLWEIQDLLPMSAASRRGARTRHHRRDGKALEDVLDPSSMIRQEDWPHSASSLRRHIEASLDRHHNSNERSSQIMQPVSPASYTSSLKIDPFDRAITHSNAVELKGKLGDAGYSLKTSTELLKVLNHIWSLEEQHDSNAALVKALRVELEHAQTRIQELMQEQHVYRSEMDHLMEQVTEDKLVRKNKEQQKIKAAVQSIKDELEDERRLRRRSESLHRKLGKELSESKAAFMKTAKDLEKVSKKTGLLEDLCDAFAEGIRDYEHEVRLLKQKSAKVCDHKVDRLILHIAEAWLDEREQMKIAEAQGDVANKTMVTDRLQSEIEAFIQASRSNVSSNGNPYNKYGKREINLRRQSLESLHLNGAASAPQDADDDDDDSVASDLHCFELKMGSGRSVSVDQLQQNGRNIIEKLESSRKSTFLEEKRKKYQISSNFHIKPEELKDGGKSCRSQMQHIKRAQGKHPDKNAESEQIEPNKVDNNKPQVSGYFNADEGSQDMKMTQGHGRGVDHLVDNSVSFSENYDYCKVDHDKSHSAKPHDHSLSACQSVVVCDGISSDDFQNISISNLDYTDQNKFSDIGISRSSSKIAGVCENTLKARLLEARLEGQQARLKASRGSTAGAIRQ</sequence>
<dbReference type="PANTHER" id="PTHR31071">
    <property type="entry name" value="GB|AAF24581.1"/>
    <property type="match status" value="1"/>
</dbReference>
<evidence type="ECO:0000256" key="1">
    <source>
        <dbReference type="SAM" id="Coils"/>
    </source>
</evidence>
<protein>
    <submittedName>
        <fullName evidence="3">Uncharacterized protein</fullName>
    </submittedName>
</protein>
<name>A0AAQ3Q7P4_9LILI</name>
<feature type="compositionally biased region" description="Basic and acidic residues" evidence="2">
    <location>
        <begin position="535"/>
        <end position="553"/>
    </location>
</feature>
<proteinExistence type="predicted"/>
<dbReference type="EMBL" id="CP136892">
    <property type="protein sequence ID" value="WOL02151.1"/>
    <property type="molecule type" value="Genomic_DNA"/>
</dbReference>
<evidence type="ECO:0000256" key="2">
    <source>
        <dbReference type="SAM" id="MobiDB-lite"/>
    </source>
</evidence>
<dbReference type="Proteomes" id="UP001327560">
    <property type="component" value="Chromosome 3"/>
</dbReference>